<evidence type="ECO:0000313" key="2">
    <source>
        <dbReference type="Proteomes" id="UP001196413"/>
    </source>
</evidence>
<comment type="caution">
    <text evidence="1">The sequence shown here is derived from an EMBL/GenBank/DDBJ whole genome shotgun (WGS) entry which is preliminary data.</text>
</comment>
<organism evidence="1 2">
    <name type="scientific">Parelaphostrongylus tenuis</name>
    <name type="common">Meningeal worm</name>
    <dbReference type="NCBI Taxonomy" id="148309"/>
    <lineage>
        <taxon>Eukaryota</taxon>
        <taxon>Metazoa</taxon>
        <taxon>Ecdysozoa</taxon>
        <taxon>Nematoda</taxon>
        <taxon>Chromadorea</taxon>
        <taxon>Rhabditida</taxon>
        <taxon>Rhabditina</taxon>
        <taxon>Rhabditomorpha</taxon>
        <taxon>Strongyloidea</taxon>
        <taxon>Metastrongylidae</taxon>
        <taxon>Parelaphostrongylus</taxon>
    </lineage>
</organism>
<proteinExistence type="predicted"/>
<accession>A0AAD5MUD7</accession>
<reference evidence="1" key="1">
    <citation type="submission" date="2021-06" db="EMBL/GenBank/DDBJ databases">
        <title>Parelaphostrongylus tenuis whole genome reference sequence.</title>
        <authorList>
            <person name="Garwood T.J."/>
            <person name="Larsen P.A."/>
            <person name="Fountain-Jones N.M."/>
            <person name="Garbe J.R."/>
            <person name="Macchietto M.G."/>
            <person name="Kania S.A."/>
            <person name="Gerhold R.W."/>
            <person name="Richards J.E."/>
            <person name="Wolf T.M."/>
        </authorList>
    </citation>
    <scope>NUCLEOTIDE SEQUENCE</scope>
    <source>
        <strain evidence="1">MNPRO001-30</strain>
        <tissue evidence="1">Meninges</tissue>
    </source>
</reference>
<evidence type="ECO:0000313" key="1">
    <source>
        <dbReference type="EMBL" id="KAJ1355701.1"/>
    </source>
</evidence>
<keyword evidence="2" id="KW-1185">Reference proteome</keyword>
<gene>
    <name evidence="1" type="ORF">KIN20_013201</name>
</gene>
<name>A0AAD5MUD7_PARTN</name>
<dbReference type="EMBL" id="JAHQIW010002555">
    <property type="protein sequence ID" value="KAJ1355701.1"/>
    <property type="molecule type" value="Genomic_DNA"/>
</dbReference>
<sequence>MGEFRELSPQPINAKLKISFHLKLEYLLRYSRNNIESKQGKTPDGSCHNFTTIHNLDSVGLWSGACRSRFLHSFDSTNPNNFKDMSSFQGVFLVLDVLEIQARSAFLPDAVISTILGQLEIRTSYEPLMCPKVALQPANDMVKKDIPLRCIIVGSTVTGICTSTATAVEEGSCSMSNDAMKVTVSSVPTTTRQSPELSRPQIS</sequence>
<protein>
    <submittedName>
        <fullName evidence="1">Uncharacterized protein</fullName>
    </submittedName>
</protein>
<dbReference type="AlphaFoldDB" id="A0AAD5MUD7"/>
<dbReference type="Proteomes" id="UP001196413">
    <property type="component" value="Unassembled WGS sequence"/>
</dbReference>